<evidence type="ECO:0000256" key="13">
    <source>
        <dbReference type="SAM" id="SignalP"/>
    </source>
</evidence>
<dbReference type="InterPro" id="IPR037066">
    <property type="entry name" value="Plug_dom_sf"/>
</dbReference>
<keyword evidence="6 13" id="KW-0732">Signal</keyword>
<keyword evidence="3 11" id="KW-0813">Transport</keyword>
<keyword evidence="10 11" id="KW-0998">Cell outer membrane</keyword>
<feature type="chain" id="PRO_5037027588" evidence="13">
    <location>
        <begin position="19"/>
        <end position="648"/>
    </location>
</feature>
<dbReference type="GO" id="GO:0015344">
    <property type="term" value="F:siderophore uptake transmembrane transporter activity"/>
    <property type="evidence" value="ECO:0007669"/>
    <property type="project" value="TreeGrafter"/>
</dbReference>
<dbReference type="SUPFAM" id="SSF56935">
    <property type="entry name" value="Porins"/>
    <property type="match status" value="1"/>
</dbReference>
<evidence type="ECO:0000256" key="5">
    <source>
        <dbReference type="ARBA" id="ARBA00022692"/>
    </source>
</evidence>
<evidence type="ECO:0000256" key="8">
    <source>
        <dbReference type="ARBA" id="ARBA00023136"/>
    </source>
</evidence>
<dbReference type="AlphaFoldDB" id="A0A931J1D9"/>
<feature type="signal peptide" evidence="13">
    <location>
        <begin position="1"/>
        <end position="18"/>
    </location>
</feature>
<dbReference type="Pfam" id="PF00593">
    <property type="entry name" value="TonB_dep_Rec_b-barrel"/>
    <property type="match status" value="1"/>
</dbReference>
<accession>A0A931J1D9</accession>
<proteinExistence type="inferred from homology"/>
<sequence>MKTLLPALLMLAAGAAAAEPTLEELLRQELDRPSAELGVSTAARLAQSGSAAPGVTHVVTRQDIQRLGLRSLADILQLFPGVYLSEDGLFTQVGVRGLGRPGDLNSRVLFLLDGLRLNENIYDAGQIDQDFLVEVSQIERVEFTPGSGSALYGNNAFLGVLNVITQRANQARGLRVRATLGEQLNRTASASWAQRLESGNEWGLAFSRWWGQRLPLTVPDPDPLKRSSAARELNWDRAERFNLYGLYRGLMLRVGTVDRVHGLPTPLNPSDDDGELGQGLDRTRIHYGHASWEGDLGAGWQLQLAGAKQLLVYRNDEPFVSASGRRGVFLYETRGRWDLLEARAAGPLGERHELMLGAEVQRDRQQRIRYFIAGQEDEGVDRRSRRIGLFVQDSWTLAPRQHLLLGLRHDAVRGQGSRLSPRLAYSAADEQGRQFKLSLGNAFRAPNRSEILTNEFQDIPVPPPERIRSLEAAWDAPLSPRWRYRLVAYVGRIRNLIDAGPEASFYSASEPVRSKGLEAQLDGRWGQGGSAQLWLALQRSRYASGSELSNSPHGLAGWRAWHPLGAGWRLALHGSAVQRRQAEAYSLPGHALLHAHLQWEHPQGGEVFLGLRNLAGRRYWDAPGVSGGPPSEHEGRVVWLGFDWRFGP</sequence>
<keyword evidence="8 11" id="KW-0472">Membrane</keyword>
<keyword evidence="9 16" id="KW-0675">Receptor</keyword>
<keyword evidence="4 11" id="KW-1134">Transmembrane beta strand</keyword>
<reference evidence="16" key="1">
    <citation type="submission" date="2020-12" db="EMBL/GenBank/DDBJ databases">
        <title>The genome sequence of Inhella sp. 1Y17.</title>
        <authorList>
            <person name="Liu Y."/>
        </authorList>
    </citation>
    <scope>NUCLEOTIDE SEQUENCE</scope>
    <source>
        <strain evidence="16">1Y17</strain>
    </source>
</reference>
<keyword evidence="7 12" id="KW-0798">TonB box</keyword>
<keyword evidence="17" id="KW-1185">Reference proteome</keyword>
<keyword evidence="5 11" id="KW-0812">Transmembrane</keyword>
<evidence type="ECO:0000256" key="11">
    <source>
        <dbReference type="PROSITE-ProRule" id="PRU01360"/>
    </source>
</evidence>
<feature type="domain" description="TonB-dependent receptor-like beta-barrel" evidence="14">
    <location>
        <begin position="249"/>
        <end position="614"/>
    </location>
</feature>
<dbReference type="Pfam" id="PF07715">
    <property type="entry name" value="Plug"/>
    <property type="match status" value="1"/>
</dbReference>
<dbReference type="PANTHER" id="PTHR30069">
    <property type="entry name" value="TONB-DEPENDENT OUTER MEMBRANE RECEPTOR"/>
    <property type="match status" value="1"/>
</dbReference>
<evidence type="ECO:0000313" key="16">
    <source>
        <dbReference type="EMBL" id="MBH9575893.1"/>
    </source>
</evidence>
<dbReference type="Gene3D" id="2.40.170.20">
    <property type="entry name" value="TonB-dependent receptor, beta-barrel domain"/>
    <property type="match status" value="1"/>
</dbReference>
<evidence type="ECO:0000256" key="9">
    <source>
        <dbReference type="ARBA" id="ARBA00023170"/>
    </source>
</evidence>
<organism evidence="16 17">
    <name type="scientific">Inhella proteolytica</name>
    <dbReference type="NCBI Taxonomy" id="2795029"/>
    <lineage>
        <taxon>Bacteria</taxon>
        <taxon>Pseudomonadati</taxon>
        <taxon>Pseudomonadota</taxon>
        <taxon>Betaproteobacteria</taxon>
        <taxon>Burkholderiales</taxon>
        <taxon>Sphaerotilaceae</taxon>
        <taxon>Inhella</taxon>
    </lineage>
</organism>
<evidence type="ECO:0000256" key="6">
    <source>
        <dbReference type="ARBA" id="ARBA00022729"/>
    </source>
</evidence>
<dbReference type="Proteomes" id="UP000613266">
    <property type="component" value="Unassembled WGS sequence"/>
</dbReference>
<evidence type="ECO:0000256" key="12">
    <source>
        <dbReference type="RuleBase" id="RU003357"/>
    </source>
</evidence>
<dbReference type="InterPro" id="IPR036942">
    <property type="entry name" value="Beta-barrel_TonB_sf"/>
</dbReference>
<comment type="caution">
    <text evidence="16">The sequence shown here is derived from an EMBL/GenBank/DDBJ whole genome shotgun (WGS) entry which is preliminary data.</text>
</comment>
<dbReference type="PANTHER" id="PTHR30069:SF29">
    <property type="entry name" value="HEMOGLOBIN AND HEMOGLOBIN-HAPTOGLOBIN-BINDING PROTEIN 1-RELATED"/>
    <property type="match status" value="1"/>
</dbReference>
<dbReference type="Gene3D" id="2.170.130.10">
    <property type="entry name" value="TonB-dependent receptor, plug domain"/>
    <property type="match status" value="1"/>
</dbReference>
<dbReference type="GO" id="GO:0044718">
    <property type="term" value="P:siderophore transmembrane transport"/>
    <property type="evidence" value="ECO:0007669"/>
    <property type="project" value="TreeGrafter"/>
</dbReference>
<comment type="subcellular location">
    <subcellularLocation>
        <location evidence="1 11">Cell outer membrane</location>
        <topology evidence="1 11">Multi-pass membrane protein</topology>
    </subcellularLocation>
</comment>
<evidence type="ECO:0000256" key="3">
    <source>
        <dbReference type="ARBA" id="ARBA00022448"/>
    </source>
</evidence>
<dbReference type="InterPro" id="IPR039426">
    <property type="entry name" value="TonB-dep_rcpt-like"/>
</dbReference>
<dbReference type="RefSeq" id="WP_198109516.1">
    <property type="nucleotide sequence ID" value="NZ_JAEDAK010000002.1"/>
</dbReference>
<evidence type="ECO:0000256" key="7">
    <source>
        <dbReference type="ARBA" id="ARBA00023077"/>
    </source>
</evidence>
<dbReference type="InterPro" id="IPR012910">
    <property type="entry name" value="Plug_dom"/>
</dbReference>
<evidence type="ECO:0000256" key="4">
    <source>
        <dbReference type="ARBA" id="ARBA00022452"/>
    </source>
</evidence>
<evidence type="ECO:0000256" key="2">
    <source>
        <dbReference type="ARBA" id="ARBA00009810"/>
    </source>
</evidence>
<evidence type="ECO:0000313" key="17">
    <source>
        <dbReference type="Proteomes" id="UP000613266"/>
    </source>
</evidence>
<feature type="domain" description="TonB-dependent receptor plug" evidence="15">
    <location>
        <begin position="51"/>
        <end position="160"/>
    </location>
</feature>
<dbReference type="InterPro" id="IPR000531">
    <property type="entry name" value="Beta-barrel_TonB"/>
</dbReference>
<name>A0A931J1D9_9BURK</name>
<evidence type="ECO:0000256" key="10">
    <source>
        <dbReference type="ARBA" id="ARBA00023237"/>
    </source>
</evidence>
<dbReference type="GO" id="GO:0009279">
    <property type="term" value="C:cell outer membrane"/>
    <property type="evidence" value="ECO:0007669"/>
    <property type="project" value="UniProtKB-SubCell"/>
</dbReference>
<evidence type="ECO:0000259" key="15">
    <source>
        <dbReference type="Pfam" id="PF07715"/>
    </source>
</evidence>
<comment type="similarity">
    <text evidence="2 11 12">Belongs to the TonB-dependent receptor family.</text>
</comment>
<evidence type="ECO:0000259" key="14">
    <source>
        <dbReference type="Pfam" id="PF00593"/>
    </source>
</evidence>
<protein>
    <submittedName>
        <fullName evidence="16">TonB-dependent receptor</fullName>
    </submittedName>
</protein>
<evidence type="ECO:0000256" key="1">
    <source>
        <dbReference type="ARBA" id="ARBA00004571"/>
    </source>
</evidence>
<dbReference type="PROSITE" id="PS52016">
    <property type="entry name" value="TONB_DEPENDENT_REC_3"/>
    <property type="match status" value="1"/>
</dbReference>
<dbReference type="EMBL" id="JAEDAK010000002">
    <property type="protein sequence ID" value="MBH9575893.1"/>
    <property type="molecule type" value="Genomic_DNA"/>
</dbReference>
<gene>
    <name evidence="16" type="ORF">I7X39_03140</name>
</gene>